<accession>A0A1M6QEZ5</accession>
<sequence>MSSDSPGNALSEQVTEKLDKVFTNINYWLVFAEAKNASLLALNGAGIYGLVGLLKNSDYNGGHYLTLYLWMVVVFLSVGLVIPLLSFSPVVNIFNSKKKLLSQNKENLNLLFFGDLVKYDCSKEYVVDFYKHYFDVKILENEVSKIHLDYADEILINSRIAVKKYALFKYALLMDLSAFLSPVIVGLGCLCYKVIKKINHS</sequence>
<feature type="transmembrane region" description="Helical" evidence="8">
    <location>
        <begin position="172"/>
        <end position="195"/>
    </location>
</feature>
<evidence type="ECO:0000313" key="10">
    <source>
        <dbReference type="EMBL" id="SHK18735.1"/>
    </source>
</evidence>
<reference evidence="11" key="1">
    <citation type="submission" date="2016-11" db="EMBL/GenBank/DDBJ databases">
        <authorList>
            <person name="Varghese N."/>
            <person name="Submissions S."/>
        </authorList>
    </citation>
    <scope>NUCLEOTIDE SEQUENCE [LARGE SCALE GENOMIC DNA]</scope>
    <source>
        <strain evidence="11">DSM 10349</strain>
    </source>
</reference>
<evidence type="ECO:0000256" key="3">
    <source>
        <dbReference type="ARBA" id="ARBA00022692"/>
    </source>
</evidence>
<keyword evidence="11" id="KW-1185">Reference proteome</keyword>
<dbReference type="EMBL" id="FRAR01000008">
    <property type="protein sequence ID" value="SHK18735.1"/>
    <property type="molecule type" value="Genomic_DNA"/>
</dbReference>
<feature type="domain" description="Pycsar effector protein" evidence="9">
    <location>
        <begin position="18"/>
        <end position="185"/>
    </location>
</feature>
<keyword evidence="5 8" id="KW-1133">Transmembrane helix</keyword>
<evidence type="ECO:0000259" key="9">
    <source>
        <dbReference type="Pfam" id="PF18967"/>
    </source>
</evidence>
<keyword evidence="4" id="KW-0547">Nucleotide-binding</keyword>
<comment type="subcellular location">
    <subcellularLocation>
        <location evidence="1">Cell membrane</location>
    </subcellularLocation>
</comment>
<evidence type="ECO:0000256" key="6">
    <source>
        <dbReference type="ARBA" id="ARBA00023118"/>
    </source>
</evidence>
<dbReference type="AlphaFoldDB" id="A0A1M6QEZ5"/>
<protein>
    <recommendedName>
        <fullName evidence="9">Pycsar effector protein domain-containing protein</fullName>
    </recommendedName>
</protein>
<name>A0A1M6QEZ5_9FIRM</name>
<proteinExistence type="predicted"/>
<evidence type="ECO:0000256" key="7">
    <source>
        <dbReference type="ARBA" id="ARBA00023136"/>
    </source>
</evidence>
<keyword evidence="6" id="KW-0051">Antiviral defense</keyword>
<dbReference type="Proteomes" id="UP000183997">
    <property type="component" value="Unassembled WGS sequence"/>
</dbReference>
<dbReference type="STRING" id="1121421.SAMN02745123_01005"/>
<feature type="transmembrane region" description="Helical" evidence="8">
    <location>
        <begin position="67"/>
        <end position="94"/>
    </location>
</feature>
<keyword evidence="7 8" id="KW-0472">Membrane</keyword>
<organism evidence="10 11">
    <name type="scientific">Desulforamulus aeronauticus DSM 10349</name>
    <dbReference type="NCBI Taxonomy" id="1121421"/>
    <lineage>
        <taxon>Bacteria</taxon>
        <taxon>Bacillati</taxon>
        <taxon>Bacillota</taxon>
        <taxon>Clostridia</taxon>
        <taxon>Eubacteriales</taxon>
        <taxon>Peptococcaceae</taxon>
        <taxon>Desulforamulus</taxon>
    </lineage>
</organism>
<gene>
    <name evidence="10" type="ORF">SAMN02745123_01005</name>
</gene>
<evidence type="ECO:0000256" key="8">
    <source>
        <dbReference type="SAM" id="Phobius"/>
    </source>
</evidence>
<keyword evidence="3 8" id="KW-0812">Transmembrane</keyword>
<dbReference type="InterPro" id="IPR043760">
    <property type="entry name" value="PycTM_dom"/>
</dbReference>
<dbReference type="Pfam" id="PF18967">
    <property type="entry name" value="PycTM"/>
    <property type="match status" value="1"/>
</dbReference>
<evidence type="ECO:0000256" key="1">
    <source>
        <dbReference type="ARBA" id="ARBA00004236"/>
    </source>
</evidence>
<evidence type="ECO:0000256" key="4">
    <source>
        <dbReference type="ARBA" id="ARBA00022741"/>
    </source>
</evidence>
<evidence type="ECO:0000313" key="11">
    <source>
        <dbReference type="Proteomes" id="UP000183997"/>
    </source>
</evidence>
<keyword evidence="2" id="KW-1003">Cell membrane</keyword>
<dbReference type="RefSeq" id="WP_072911407.1">
    <property type="nucleotide sequence ID" value="NZ_FRAR01000008.1"/>
</dbReference>
<evidence type="ECO:0000256" key="2">
    <source>
        <dbReference type="ARBA" id="ARBA00022475"/>
    </source>
</evidence>
<evidence type="ECO:0000256" key="5">
    <source>
        <dbReference type="ARBA" id="ARBA00022989"/>
    </source>
</evidence>
<dbReference type="OrthoDB" id="2084475at2"/>